<evidence type="ECO:0000256" key="1">
    <source>
        <dbReference type="SAM" id="MobiDB-lite"/>
    </source>
</evidence>
<feature type="non-terminal residue" evidence="2">
    <location>
        <position position="242"/>
    </location>
</feature>
<dbReference type="EMBL" id="QJKJ01014651">
    <property type="protein sequence ID" value="RDX63900.1"/>
    <property type="molecule type" value="Genomic_DNA"/>
</dbReference>
<keyword evidence="3" id="KW-1185">Reference proteome</keyword>
<feature type="region of interest" description="Disordered" evidence="1">
    <location>
        <begin position="1"/>
        <end position="48"/>
    </location>
</feature>
<protein>
    <recommendedName>
        <fullName evidence="4">Retrotransposon gag domain-containing protein</fullName>
    </recommendedName>
</protein>
<feature type="non-terminal residue" evidence="2">
    <location>
        <position position="1"/>
    </location>
</feature>
<evidence type="ECO:0000313" key="2">
    <source>
        <dbReference type="EMBL" id="RDX63900.1"/>
    </source>
</evidence>
<dbReference type="PANTHER" id="PTHR35046">
    <property type="entry name" value="ZINC KNUCKLE (CCHC-TYPE) FAMILY PROTEIN"/>
    <property type="match status" value="1"/>
</dbReference>
<proteinExistence type="predicted"/>
<gene>
    <name evidence="2" type="ORF">CR513_57608</name>
</gene>
<dbReference type="Proteomes" id="UP000257109">
    <property type="component" value="Unassembled WGS sequence"/>
</dbReference>
<feature type="compositionally biased region" description="Basic residues" evidence="1">
    <location>
        <begin position="30"/>
        <end position="45"/>
    </location>
</feature>
<feature type="compositionally biased region" description="Basic and acidic residues" evidence="1">
    <location>
        <begin position="1"/>
        <end position="17"/>
    </location>
</feature>
<dbReference type="AlphaFoldDB" id="A0A371ECY4"/>
<accession>A0A371ECY4</accession>
<sequence>TPNNSRRDEQSNERGESQFEEEEDNEKEQLRRRRPNQNNQRRHGNRREDVIGGIKIKIPLFQGKSDPKAYLEWKMRVDQFFSFQSYSEGKKRFSQGSKSVDDYDKEMEMTMIRANILEDQKAIVTRFLNELNHDIVDVVHMYPYVELQEMVHQAIKVDQQLQRRNSDELDSRTNLFKEGGNDENLDESNNLQDPLQGMKGPMTRVRAKRVQEVLQCLVKDMQAKEVIKFLPKHLKLIEIICD</sequence>
<evidence type="ECO:0000313" key="3">
    <source>
        <dbReference type="Proteomes" id="UP000257109"/>
    </source>
</evidence>
<name>A0A371ECY4_MUCPR</name>
<dbReference type="PANTHER" id="PTHR35046:SF9">
    <property type="entry name" value="RNA-DIRECTED DNA POLYMERASE"/>
    <property type="match status" value="1"/>
</dbReference>
<organism evidence="2 3">
    <name type="scientific">Mucuna pruriens</name>
    <name type="common">Velvet bean</name>
    <name type="synonym">Dolichos pruriens</name>
    <dbReference type="NCBI Taxonomy" id="157652"/>
    <lineage>
        <taxon>Eukaryota</taxon>
        <taxon>Viridiplantae</taxon>
        <taxon>Streptophyta</taxon>
        <taxon>Embryophyta</taxon>
        <taxon>Tracheophyta</taxon>
        <taxon>Spermatophyta</taxon>
        <taxon>Magnoliopsida</taxon>
        <taxon>eudicotyledons</taxon>
        <taxon>Gunneridae</taxon>
        <taxon>Pentapetalae</taxon>
        <taxon>rosids</taxon>
        <taxon>fabids</taxon>
        <taxon>Fabales</taxon>
        <taxon>Fabaceae</taxon>
        <taxon>Papilionoideae</taxon>
        <taxon>50 kb inversion clade</taxon>
        <taxon>NPAAA clade</taxon>
        <taxon>indigoferoid/millettioid clade</taxon>
        <taxon>Phaseoleae</taxon>
        <taxon>Mucuna</taxon>
    </lineage>
</organism>
<comment type="caution">
    <text evidence="2">The sequence shown here is derived from an EMBL/GenBank/DDBJ whole genome shotgun (WGS) entry which is preliminary data.</text>
</comment>
<reference evidence="2" key="1">
    <citation type="submission" date="2018-05" db="EMBL/GenBank/DDBJ databases">
        <title>Draft genome of Mucuna pruriens seed.</title>
        <authorList>
            <person name="Nnadi N.E."/>
            <person name="Vos R."/>
            <person name="Hasami M.H."/>
            <person name="Devisetty U.K."/>
            <person name="Aguiy J.C."/>
        </authorList>
    </citation>
    <scope>NUCLEOTIDE SEQUENCE [LARGE SCALE GENOMIC DNA]</scope>
    <source>
        <strain evidence="2">JCA_2017</strain>
    </source>
</reference>
<feature type="region of interest" description="Disordered" evidence="1">
    <location>
        <begin position="177"/>
        <end position="198"/>
    </location>
</feature>
<evidence type="ECO:0008006" key="4">
    <source>
        <dbReference type="Google" id="ProtNLM"/>
    </source>
</evidence>
<dbReference type="OrthoDB" id="1731207at2759"/>